<dbReference type="GO" id="GO:0004315">
    <property type="term" value="F:3-oxoacyl-[acyl-carrier-protein] synthase activity"/>
    <property type="evidence" value="ECO:0007669"/>
    <property type="project" value="InterPro"/>
</dbReference>
<dbReference type="KEGG" id="nneo:PQG83_17915"/>
<evidence type="ECO:0000259" key="14">
    <source>
        <dbReference type="Pfam" id="PF08545"/>
    </source>
</evidence>
<dbReference type="GO" id="GO:0005737">
    <property type="term" value="C:cytoplasm"/>
    <property type="evidence" value="ECO:0007669"/>
    <property type="project" value="UniProtKB-SubCell"/>
</dbReference>
<keyword evidence="8 12" id="KW-0275">Fatty acid biosynthesis</keyword>
<feature type="domain" description="Beta-ketoacyl-[acyl-carrier-protein] synthase III N-terminal" evidence="14">
    <location>
        <begin position="107"/>
        <end position="183"/>
    </location>
</feature>
<sequence>MNSLILGTGAYVPKRVLTNADLERMVETSDTWIIERTGIRERRVVDPGQACSDLAVEAAQRALIAADVAPSEIDLILLATCTGDSPLPSTACLIQHRLGANRAAACDIAAACCGFIYALAIADAYVKTGMRHVLVIGSEVMSAITDWTDRNTCVLFGDGAGAVVVGQGTEGSGILSTHLHANGGLSDMIQVPGGGSREPASKEVLQEKRCFIKMKGNETFKIAVKSMEEATKEALEANKLAMDDIDLFIPHQANMRILNAVGQRLGLAREKLMINLDRFGNTSAASIPLALDQAVREGRIHKGSVALLAAFGAGLTWASAVVRW</sequence>
<dbReference type="Pfam" id="PF08541">
    <property type="entry name" value="ACP_syn_III_C"/>
    <property type="match status" value="1"/>
</dbReference>
<organism evidence="15 16">
    <name type="scientific">Candidatus Nitrospira neomarina</name>
    <dbReference type="NCBI Taxonomy" id="3020899"/>
    <lineage>
        <taxon>Bacteria</taxon>
        <taxon>Pseudomonadati</taxon>
        <taxon>Nitrospirota</taxon>
        <taxon>Nitrospiria</taxon>
        <taxon>Nitrospirales</taxon>
        <taxon>Nitrospiraceae</taxon>
        <taxon>Nitrospira</taxon>
    </lineage>
</organism>
<keyword evidence="6 12" id="KW-0276">Fatty acid metabolism</keyword>
<proteinExistence type="inferred from homology"/>
<feature type="active site" evidence="12">
    <location>
        <position position="281"/>
    </location>
</feature>
<feature type="active site" evidence="12">
    <location>
        <position position="112"/>
    </location>
</feature>
<feature type="region of interest" description="ACP-binding" evidence="12">
    <location>
        <begin position="252"/>
        <end position="256"/>
    </location>
</feature>
<dbReference type="NCBIfam" id="NF006829">
    <property type="entry name" value="PRK09352.1"/>
    <property type="match status" value="1"/>
</dbReference>
<name>A0AA96GGV4_9BACT</name>
<dbReference type="GO" id="GO:0033818">
    <property type="term" value="F:beta-ketoacyl-acyl-carrier-protein synthase III activity"/>
    <property type="evidence" value="ECO:0007669"/>
    <property type="project" value="UniProtKB-UniRule"/>
</dbReference>
<keyword evidence="12" id="KW-0963">Cytoplasm</keyword>
<evidence type="ECO:0000256" key="8">
    <source>
        <dbReference type="ARBA" id="ARBA00023160"/>
    </source>
</evidence>
<comment type="pathway">
    <text evidence="1 12">Lipid metabolism; fatty acid biosynthesis.</text>
</comment>
<evidence type="ECO:0000256" key="7">
    <source>
        <dbReference type="ARBA" id="ARBA00023098"/>
    </source>
</evidence>
<gene>
    <name evidence="12" type="primary">fabH</name>
    <name evidence="15" type="ORF">PQG83_17915</name>
</gene>
<evidence type="ECO:0000256" key="5">
    <source>
        <dbReference type="ARBA" id="ARBA00022679"/>
    </source>
</evidence>
<feature type="active site" evidence="12">
    <location>
        <position position="251"/>
    </location>
</feature>
<keyword evidence="9 12" id="KW-0511">Multifunctional enzyme</keyword>
<keyword evidence="4 12" id="KW-0444">Lipid biosynthesis</keyword>
<dbReference type="SUPFAM" id="SSF53901">
    <property type="entry name" value="Thiolase-like"/>
    <property type="match status" value="1"/>
</dbReference>
<dbReference type="HAMAP" id="MF_01815">
    <property type="entry name" value="FabH"/>
    <property type="match status" value="1"/>
</dbReference>
<keyword evidence="10 12" id="KW-0012">Acyltransferase</keyword>
<comment type="catalytic activity">
    <reaction evidence="11">
        <text>malonyl-[ACP] + acetyl-CoA + H(+) = 3-oxobutanoyl-[ACP] + CO2 + CoA</text>
        <dbReference type="Rhea" id="RHEA:12080"/>
        <dbReference type="Rhea" id="RHEA-COMP:9623"/>
        <dbReference type="Rhea" id="RHEA-COMP:9625"/>
        <dbReference type="ChEBI" id="CHEBI:15378"/>
        <dbReference type="ChEBI" id="CHEBI:16526"/>
        <dbReference type="ChEBI" id="CHEBI:57287"/>
        <dbReference type="ChEBI" id="CHEBI:57288"/>
        <dbReference type="ChEBI" id="CHEBI:78449"/>
        <dbReference type="ChEBI" id="CHEBI:78450"/>
        <dbReference type="EC" id="2.3.1.180"/>
    </reaction>
    <physiologicalReaction direction="left-to-right" evidence="11">
        <dbReference type="Rhea" id="RHEA:12081"/>
    </physiologicalReaction>
</comment>
<dbReference type="PANTHER" id="PTHR43091:SF1">
    <property type="entry name" value="BETA-KETOACYL-[ACYL-CARRIER-PROTEIN] SYNTHASE III, CHLOROPLASTIC"/>
    <property type="match status" value="1"/>
</dbReference>
<evidence type="ECO:0000256" key="10">
    <source>
        <dbReference type="ARBA" id="ARBA00023315"/>
    </source>
</evidence>
<dbReference type="Pfam" id="PF08545">
    <property type="entry name" value="ACP_syn_III"/>
    <property type="match status" value="1"/>
</dbReference>
<comment type="subcellular location">
    <subcellularLocation>
        <location evidence="12">Cytoplasm</location>
    </subcellularLocation>
</comment>
<dbReference type="RefSeq" id="WP_312744010.1">
    <property type="nucleotide sequence ID" value="NZ_CP116968.1"/>
</dbReference>
<comment type="subunit">
    <text evidence="12">Homodimer.</text>
</comment>
<evidence type="ECO:0000256" key="12">
    <source>
        <dbReference type="HAMAP-Rule" id="MF_01815"/>
    </source>
</evidence>
<dbReference type="NCBIfam" id="TIGR00747">
    <property type="entry name" value="fabH"/>
    <property type="match status" value="1"/>
</dbReference>
<dbReference type="GO" id="GO:0006633">
    <property type="term" value="P:fatty acid biosynthetic process"/>
    <property type="evidence" value="ECO:0007669"/>
    <property type="project" value="UniProtKB-UniRule"/>
</dbReference>
<dbReference type="FunFam" id="3.40.47.10:FF:000004">
    <property type="entry name" value="3-oxoacyl-[acyl-carrier-protein] synthase 3"/>
    <property type="match status" value="1"/>
</dbReference>
<comment type="similarity">
    <text evidence="2 12">Belongs to the thiolase-like superfamily. FabH family.</text>
</comment>
<dbReference type="InterPro" id="IPR013747">
    <property type="entry name" value="ACP_syn_III_C"/>
</dbReference>
<evidence type="ECO:0000256" key="4">
    <source>
        <dbReference type="ARBA" id="ARBA00022516"/>
    </source>
</evidence>
<comment type="function">
    <text evidence="12">Catalyzes the condensation reaction of fatty acid synthesis by the addition to an acyl acceptor of two carbons from malonyl-ACP. Catalyzes the first condensation reaction which initiates fatty acid synthesis and may therefore play a role in governing the total rate of fatty acid production. Possesses both acetoacetyl-ACP synthase and acetyl transacylase activities. Its substrate specificity determines the biosynthesis of branched-chain and/or straight-chain of fatty acids.</text>
</comment>
<dbReference type="InterPro" id="IPR004655">
    <property type="entry name" value="FabH"/>
</dbReference>
<dbReference type="AlphaFoldDB" id="A0AA96GGV4"/>
<keyword evidence="16" id="KW-1185">Reference proteome</keyword>
<dbReference type="InterPro" id="IPR016039">
    <property type="entry name" value="Thiolase-like"/>
</dbReference>
<reference evidence="15 16" key="1">
    <citation type="submission" date="2023-01" db="EMBL/GenBank/DDBJ databases">
        <title>Cultivation and genomic characterization of new, ubiquitous marine nitrite-oxidizing bacteria from the Nitrospirales.</title>
        <authorList>
            <person name="Mueller A.J."/>
            <person name="Daebeler A."/>
            <person name="Herbold C.W."/>
            <person name="Kirkegaard R.H."/>
            <person name="Daims H."/>
        </authorList>
    </citation>
    <scope>NUCLEOTIDE SEQUENCE [LARGE SCALE GENOMIC DNA]</scope>
    <source>
        <strain evidence="15 16">DK</strain>
    </source>
</reference>
<evidence type="ECO:0000256" key="1">
    <source>
        <dbReference type="ARBA" id="ARBA00005194"/>
    </source>
</evidence>
<keyword evidence="7 12" id="KW-0443">Lipid metabolism</keyword>
<accession>A0AA96GGV4</accession>
<dbReference type="EC" id="2.3.1.180" evidence="3 12"/>
<evidence type="ECO:0000313" key="16">
    <source>
        <dbReference type="Proteomes" id="UP001302494"/>
    </source>
</evidence>
<comment type="domain">
    <text evidence="12">The last Arg residue of the ACP-binding site is essential for the weak association between ACP/AcpP and FabH.</text>
</comment>
<dbReference type="PANTHER" id="PTHR43091">
    <property type="entry name" value="3-OXOACYL-[ACYL-CARRIER-PROTEIN] SYNTHASE"/>
    <property type="match status" value="1"/>
</dbReference>
<dbReference type="EMBL" id="CP116968">
    <property type="protein sequence ID" value="WNM61611.1"/>
    <property type="molecule type" value="Genomic_DNA"/>
</dbReference>
<evidence type="ECO:0000256" key="6">
    <source>
        <dbReference type="ARBA" id="ARBA00022832"/>
    </source>
</evidence>
<evidence type="ECO:0000259" key="13">
    <source>
        <dbReference type="Pfam" id="PF08541"/>
    </source>
</evidence>
<dbReference type="Proteomes" id="UP001302494">
    <property type="component" value="Chromosome"/>
</dbReference>
<evidence type="ECO:0000256" key="3">
    <source>
        <dbReference type="ARBA" id="ARBA00012333"/>
    </source>
</evidence>
<protein>
    <recommendedName>
        <fullName evidence="3 12">Beta-ketoacyl-[acyl-carrier-protein] synthase III</fullName>
        <shortName evidence="12">Beta-ketoacyl-ACP synthase III</shortName>
        <shortName evidence="12">KAS III</shortName>
        <ecNumber evidence="3 12">2.3.1.180</ecNumber>
    </recommendedName>
    <alternativeName>
        <fullName evidence="12">3-oxoacyl-[acyl-carrier-protein] synthase 3</fullName>
    </alternativeName>
    <alternativeName>
        <fullName evidence="12">3-oxoacyl-[acyl-carrier-protein] synthase III</fullName>
    </alternativeName>
</protein>
<dbReference type="InterPro" id="IPR013751">
    <property type="entry name" value="ACP_syn_III_N"/>
</dbReference>
<dbReference type="Gene3D" id="3.40.47.10">
    <property type="match status" value="1"/>
</dbReference>
<feature type="domain" description="Beta-ketoacyl-[acyl-carrier-protein] synthase III C-terminal" evidence="13">
    <location>
        <begin position="235"/>
        <end position="324"/>
    </location>
</feature>
<evidence type="ECO:0000256" key="9">
    <source>
        <dbReference type="ARBA" id="ARBA00023268"/>
    </source>
</evidence>
<keyword evidence="5 12" id="KW-0808">Transferase</keyword>
<evidence type="ECO:0000256" key="11">
    <source>
        <dbReference type="ARBA" id="ARBA00051096"/>
    </source>
</evidence>
<evidence type="ECO:0000313" key="15">
    <source>
        <dbReference type="EMBL" id="WNM61611.1"/>
    </source>
</evidence>
<evidence type="ECO:0000256" key="2">
    <source>
        <dbReference type="ARBA" id="ARBA00008642"/>
    </source>
</evidence>
<dbReference type="CDD" id="cd00830">
    <property type="entry name" value="KAS_III"/>
    <property type="match status" value="1"/>
</dbReference>